<keyword evidence="1" id="KW-0614">Plasmid</keyword>
<accession>A0A2L0XD40</accession>
<proteinExistence type="predicted"/>
<dbReference type="AlphaFoldDB" id="A0A2L0XD40"/>
<evidence type="ECO:0000313" key="1">
    <source>
        <dbReference type="EMBL" id="QBP14502.1"/>
    </source>
</evidence>
<name>A0A2L0XD40_9BURK</name>
<organism evidence="1 2">
    <name type="scientific">Cupriavidus metallidurans</name>
    <dbReference type="NCBI Taxonomy" id="119219"/>
    <lineage>
        <taxon>Bacteria</taxon>
        <taxon>Pseudomonadati</taxon>
        <taxon>Pseudomonadota</taxon>
        <taxon>Betaproteobacteria</taxon>
        <taxon>Burkholderiales</taxon>
        <taxon>Burkholderiaceae</taxon>
        <taxon>Cupriavidus</taxon>
    </lineage>
</organism>
<dbReference type="GeneID" id="60825078"/>
<protein>
    <submittedName>
        <fullName evidence="1">Uncharacterized protein</fullName>
    </submittedName>
</protein>
<geneLocation type="plasmid" evidence="1">
    <name>p1</name>
</geneLocation>
<gene>
    <name evidence="1" type="ORF">DDF84_032890</name>
</gene>
<dbReference type="Proteomes" id="UP000253772">
    <property type="component" value="Plasmid p1"/>
</dbReference>
<dbReference type="EMBL" id="CP037902">
    <property type="protein sequence ID" value="QBP14502.1"/>
    <property type="molecule type" value="Genomic_DNA"/>
</dbReference>
<evidence type="ECO:0000313" key="2">
    <source>
        <dbReference type="Proteomes" id="UP000253772"/>
    </source>
</evidence>
<dbReference type="OrthoDB" id="6903096at2"/>
<sequence length="94" mass="10538">MQREYSPIEIGLDALGVRENQNPVLALRLEGKSADQAVALVNKRMERAMLLYPEMKSDILVAGVHIMLDLVDSVEQVQRAVLPRLDRVVDRVAT</sequence>
<reference evidence="1 2" key="1">
    <citation type="submission" date="2019-03" db="EMBL/GenBank/DDBJ databases">
        <title>Comparative insights into the high quality Complete genome sequence of highly metal resistant Cupriavidus metallidurans strain BS1 isolated from a gold-copper mine.</title>
        <authorList>
            <person name="Mazhar H.S."/>
            <person name="Rensing C."/>
        </authorList>
    </citation>
    <scope>NUCLEOTIDE SEQUENCE [LARGE SCALE GENOMIC DNA]</scope>
    <source>
        <strain evidence="1 2">BS1</strain>
        <plasmid evidence="1 2">p1</plasmid>
    </source>
</reference>
<dbReference type="OMA" id="MESAMQR"/>
<dbReference type="RefSeq" id="WP_011514778.1">
    <property type="nucleotide sequence ID" value="NZ_CP026546.1"/>
</dbReference>